<dbReference type="GO" id="GO:0004143">
    <property type="term" value="F:ATP-dependent diacylglycerol kinase activity"/>
    <property type="evidence" value="ECO:0007669"/>
    <property type="project" value="UniProtKB-EC"/>
</dbReference>
<organism evidence="2">
    <name type="scientific">termite gut metagenome</name>
    <dbReference type="NCBI Taxonomy" id="433724"/>
    <lineage>
        <taxon>unclassified sequences</taxon>
        <taxon>metagenomes</taxon>
        <taxon>organismal metagenomes</taxon>
    </lineage>
</organism>
<reference evidence="2" key="1">
    <citation type="submission" date="2019-03" db="EMBL/GenBank/DDBJ databases">
        <title>Single cell metagenomics reveals metabolic interactions within the superorganism composed of flagellate Streblomastix strix and complex community of Bacteroidetes bacteria on its surface.</title>
        <authorList>
            <person name="Treitli S.C."/>
            <person name="Kolisko M."/>
            <person name="Husnik F."/>
            <person name="Keeling P."/>
            <person name="Hampl V."/>
        </authorList>
    </citation>
    <scope>NUCLEOTIDE SEQUENCE</scope>
    <source>
        <strain evidence="2">STM</strain>
    </source>
</reference>
<dbReference type="SUPFAM" id="SSF111331">
    <property type="entry name" value="NAD kinase/diacylglycerol kinase-like"/>
    <property type="match status" value="1"/>
</dbReference>
<dbReference type="PANTHER" id="PTHR12358:SF106">
    <property type="entry name" value="LIPID KINASE YEGS"/>
    <property type="match status" value="1"/>
</dbReference>
<comment type="caution">
    <text evidence="2">The sequence shown here is derived from an EMBL/GenBank/DDBJ whole genome shotgun (WGS) entry which is preliminary data.</text>
</comment>
<dbReference type="Pfam" id="PF00781">
    <property type="entry name" value="DAGK_cat"/>
    <property type="match status" value="1"/>
</dbReference>
<dbReference type="PROSITE" id="PS50146">
    <property type="entry name" value="DAGK"/>
    <property type="match status" value="1"/>
</dbReference>
<name>A0A5J4Q0J7_9ZZZZ</name>
<dbReference type="EC" id="2.7.1.107" evidence="2"/>
<keyword evidence="2" id="KW-0418">Kinase</keyword>
<dbReference type="InterPro" id="IPR017438">
    <property type="entry name" value="ATP-NAD_kinase_N"/>
</dbReference>
<accession>A0A5J4Q0J7</accession>
<evidence type="ECO:0000259" key="1">
    <source>
        <dbReference type="PROSITE" id="PS50146"/>
    </source>
</evidence>
<dbReference type="AlphaFoldDB" id="A0A5J4Q0J7"/>
<dbReference type="SMART" id="SM00046">
    <property type="entry name" value="DAGKc"/>
    <property type="match status" value="1"/>
</dbReference>
<dbReference type="GO" id="GO:0005886">
    <property type="term" value="C:plasma membrane"/>
    <property type="evidence" value="ECO:0007669"/>
    <property type="project" value="TreeGrafter"/>
</dbReference>
<proteinExistence type="predicted"/>
<keyword evidence="2" id="KW-0808">Transferase</keyword>
<gene>
    <name evidence="2" type="ORF">EZS27_034144</name>
</gene>
<dbReference type="PANTHER" id="PTHR12358">
    <property type="entry name" value="SPHINGOSINE KINASE"/>
    <property type="match status" value="1"/>
</dbReference>
<feature type="domain" description="DAGKc" evidence="1">
    <location>
        <begin position="3"/>
        <end position="129"/>
    </location>
</feature>
<protein>
    <submittedName>
        <fullName evidence="2">Diacylglycerol kinase</fullName>
        <ecNumber evidence="2">2.7.1.107</ecNumber>
    </submittedName>
</protein>
<dbReference type="InterPro" id="IPR016064">
    <property type="entry name" value="NAD/diacylglycerol_kinase_sf"/>
</dbReference>
<feature type="non-terminal residue" evidence="2">
    <location>
        <position position="129"/>
    </location>
</feature>
<evidence type="ECO:0000313" key="2">
    <source>
        <dbReference type="EMBL" id="KAA6315386.1"/>
    </source>
</evidence>
<dbReference type="InterPro" id="IPR050187">
    <property type="entry name" value="Lipid_Phosphate_FormReg"/>
</dbReference>
<dbReference type="InterPro" id="IPR001206">
    <property type="entry name" value="Diacylglycerol_kinase_cat_dom"/>
</dbReference>
<dbReference type="EMBL" id="SNRY01005271">
    <property type="protein sequence ID" value="KAA6315386.1"/>
    <property type="molecule type" value="Genomic_DNA"/>
</dbReference>
<sequence>MNGNKKSVVFVVNPISGTRSKRFIYNLINKFTDREKFSWEIVKTGRAGHAVEIAAQAVKNNTDIVVAIGGDGTVNEVARSLVHTRTALGIIPCGSGNGLARHLQIPLEPHRAIEAFNESIIDTIDYGKI</sequence>
<dbReference type="Gene3D" id="3.40.50.10330">
    <property type="entry name" value="Probable inorganic polyphosphate/atp-NAD kinase, domain 1"/>
    <property type="match status" value="1"/>
</dbReference>